<feature type="transmembrane region" description="Helical" evidence="1">
    <location>
        <begin position="50"/>
        <end position="68"/>
    </location>
</feature>
<evidence type="ECO:0000313" key="2">
    <source>
        <dbReference type="EMBL" id="AKJ68405.1"/>
    </source>
</evidence>
<dbReference type="PATRIC" id="fig|445709.3.peg.2016"/>
<evidence type="ECO:0000313" key="3">
    <source>
        <dbReference type="Proteomes" id="UP000036700"/>
    </source>
</evidence>
<proteinExistence type="predicted"/>
<dbReference type="RefSeq" id="WP_047214232.1">
    <property type="nucleotide sequence ID" value="NZ_CP011568.3"/>
</dbReference>
<dbReference type="Proteomes" id="UP000036700">
    <property type="component" value="Chromosome"/>
</dbReference>
<dbReference type="EMBL" id="CP011568">
    <property type="protein sequence ID" value="AKJ68405.1"/>
    <property type="molecule type" value="Genomic_DNA"/>
</dbReference>
<sequence>MPWLDLLSWCLGGAALANAVPHFVSGIMGKPFQSPFAKPPGEGLSSSTVNLLWGFFNLCVGYVLVCRVGDFTLKSTMDAAALGLGILVLGLPMARHFGRFHGGNLSERA</sequence>
<feature type="transmembrane region" description="Helical" evidence="1">
    <location>
        <begin position="80"/>
        <end position="98"/>
    </location>
</feature>
<organism evidence="2 3">
    <name type="scientific">Pandoraea thiooxydans</name>
    <dbReference type="NCBI Taxonomy" id="445709"/>
    <lineage>
        <taxon>Bacteria</taxon>
        <taxon>Pseudomonadati</taxon>
        <taxon>Pseudomonadota</taxon>
        <taxon>Betaproteobacteria</taxon>
        <taxon>Burkholderiales</taxon>
        <taxon>Burkholderiaceae</taxon>
        <taxon>Pandoraea</taxon>
    </lineage>
</organism>
<dbReference type="AlphaFoldDB" id="A0A0G3EN77"/>
<evidence type="ECO:0000256" key="1">
    <source>
        <dbReference type="SAM" id="Phobius"/>
    </source>
</evidence>
<keyword evidence="1" id="KW-1133">Transmembrane helix</keyword>
<dbReference type="OrthoDB" id="963535at2"/>
<name>A0A0G3EN77_9BURK</name>
<gene>
    <name evidence="2" type="ORF">ABW99_09440</name>
</gene>
<dbReference type="STRING" id="445709.ABW99_09440"/>
<accession>A0A0G3EN77</accession>
<reference evidence="3" key="1">
    <citation type="submission" date="2015-06" db="EMBL/GenBank/DDBJ databases">
        <authorList>
            <person name="Lim Y.L."/>
            <person name="Ee R."/>
            <person name="Yong D."/>
            <person name="How K.Y."/>
            <person name="Yin W.F."/>
            <person name="Chan K.G."/>
        </authorList>
    </citation>
    <scope>NUCLEOTIDE SEQUENCE [LARGE SCALE GENOMIC DNA]</scope>
    <source>
        <strain evidence="3">DSM 25325</strain>
    </source>
</reference>
<keyword evidence="1" id="KW-0472">Membrane</keyword>
<protein>
    <submittedName>
        <fullName evidence="2">Uncharacterized protein</fullName>
    </submittedName>
</protein>
<keyword evidence="3" id="KW-1185">Reference proteome</keyword>
<keyword evidence="1" id="KW-0812">Transmembrane</keyword>
<dbReference type="KEGG" id="ptx:ABW99_09440"/>